<gene>
    <name evidence="2" type="ORF">LCGC14_2027890</name>
</gene>
<feature type="region of interest" description="Disordered" evidence="1">
    <location>
        <begin position="1"/>
        <end position="20"/>
    </location>
</feature>
<reference evidence="2" key="1">
    <citation type="journal article" date="2015" name="Nature">
        <title>Complex archaea that bridge the gap between prokaryotes and eukaryotes.</title>
        <authorList>
            <person name="Spang A."/>
            <person name="Saw J.H."/>
            <person name="Jorgensen S.L."/>
            <person name="Zaremba-Niedzwiedzka K."/>
            <person name="Martijn J."/>
            <person name="Lind A.E."/>
            <person name="van Eijk R."/>
            <person name="Schleper C."/>
            <person name="Guy L."/>
            <person name="Ettema T.J."/>
        </authorList>
    </citation>
    <scope>NUCLEOTIDE SEQUENCE</scope>
</reference>
<name>A0A0F9HSL9_9ZZZZ</name>
<evidence type="ECO:0000256" key="1">
    <source>
        <dbReference type="SAM" id="MobiDB-lite"/>
    </source>
</evidence>
<protein>
    <submittedName>
        <fullName evidence="2">Uncharacterized protein</fullName>
    </submittedName>
</protein>
<organism evidence="2">
    <name type="scientific">marine sediment metagenome</name>
    <dbReference type="NCBI Taxonomy" id="412755"/>
    <lineage>
        <taxon>unclassified sequences</taxon>
        <taxon>metagenomes</taxon>
        <taxon>ecological metagenomes</taxon>
    </lineage>
</organism>
<dbReference type="AlphaFoldDB" id="A0A0F9HSL9"/>
<dbReference type="EMBL" id="LAZR01023551">
    <property type="protein sequence ID" value="KKL78132.1"/>
    <property type="molecule type" value="Genomic_DNA"/>
</dbReference>
<evidence type="ECO:0000313" key="2">
    <source>
        <dbReference type="EMBL" id="KKL78132.1"/>
    </source>
</evidence>
<accession>A0A0F9HSL9</accession>
<proteinExistence type="predicted"/>
<sequence>MPLKIIPSNEVPPPSEAFKGSTRKAAEADIILVVRGDAVGVIKCRRPLMVTHHERDEDGSLVFALRYRDR</sequence>
<comment type="caution">
    <text evidence="2">The sequence shown here is derived from an EMBL/GenBank/DDBJ whole genome shotgun (WGS) entry which is preliminary data.</text>
</comment>